<dbReference type="EMBL" id="JBCNJP010000019">
    <property type="protein sequence ID" value="KAK9062246.1"/>
    <property type="molecule type" value="Genomic_DNA"/>
</dbReference>
<evidence type="ECO:0000256" key="2">
    <source>
        <dbReference type="SAM" id="MobiDB-lite"/>
    </source>
</evidence>
<evidence type="ECO:0000259" key="3">
    <source>
        <dbReference type="Pfam" id="PF04504"/>
    </source>
</evidence>
<name>A0AAP0CSN9_9ASTR</name>
<dbReference type="Pfam" id="PF04504">
    <property type="entry name" value="GeBP-like_DBD"/>
    <property type="match status" value="1"/>
</dbReference>
<dbReference type="GO" id="GO:0006355">
    <property type="term" value="P:regulation of DNA-templated transcription"/>
    <property type="evidence" value="ECO:0007669"/>
    <property type="project" value="InterPro"/>
</dbReference>
<feature type="compositionally biased region" description="Low complexity" evidence="2">
    <location>
        <begin position="246"/>
        <end position="261"/>
    </location>
</feature>
<dbReference type="InterPro" id="IPR007592">
    <property type="entry name" value="GEBP"/>
</dbReference>
<feature type="domain" description="Glabrous enhancer-binding protein-like DBD" evidence="3">
    <location>
        <begin position="122"/>
        <end position="222"/>
    </location>
</feature>
<keyword evidence="5" id="KW-1185">Reference proteome</keyword>
<dbReference type="PANTHER" id="PTHR31662">
    <property type="entry name" value="BNAANNG10740D PROTEIN-RELATED"/>
    <property type="match status" value="1"/>
</dbReference>
<accession>A0AAP0CSN9</accession>
<dbReference type="InterPro" id="IPR053932">
    <property type="entry name" value="GeBP-like_DBD"/>
</dbReference>
<feature type="compositionally biased region" description="Acidic residues" evidence="2">
    <location>
        <begin position="39"/>
        <end position="57"/>
    </location>
</feature>
<protein>
    <recommendedName>
        <fullName evidence="3">Glabrous enhancer-binding protein-like DBD domain-containing protein</fullName>
    </recommendedName>
</protein>
<comment type="caution">
    <text evidence="4">The sequence shown here is derived from an EMBL/GenBank/DDBJ whole genome shotgun (WGS) entry which is preliminary data.</text>
</comment>
<evidence type="ECO:0000313" key="5">
    <source>
        <dbReference type="Proteomes" id="UP001408789"/>
    </source>
</evidence>
<dbReference type="GO" id="GO:0005634">
    <property type="term" value="C:nucleus"/>
    <property type="evidence" value="ECO:0007669"/>
    <property type="project" value="TreeGrafter"/>
</dbReference>
<comment type="similarity">
    <text evidence="1">Belongs to the GeBP family.</text>
</comment>
<dbReference type="Proteomes" id="UP001408789">
    <property type="component" value="Unassembled WGS sequence"/>
</dbReference>
<feature type="compositionally biased region" description="Low complexity" evidence="2">
    <location>
        <begin position="298"/>
        <end position="313"/>
    </location>
</feature>
<feature type="region of interest" description="Disordered" evidence="2">
    <location>
        <begin position="240"/>
        <end position="313"/>
    </location>
</feature>
<feature type="compositionally biased region" description="Acidic residues" evidence="2">
    <location>
        <begin position="16"/>
        <end position="28"/>
    </location>
</feature>
<dbReference type="PANTHER" id="PTHR31662:SF1">
    <property type="entry name" value="OS01G0249900 PROTEIN"/>
    <property type="match status" value="1"/>
</dbReference>
<feature type="region of interest" description="Disordered" evidence="2">
    <location>
        <begin position="1"/>
        <end position="60"/>
    </location>
</feature>
<evidence type="ECO:0000256" key="1">
    <source>
        <dbReference type="ARBA" id="ARBA00010820"/>
    </source>
</evidence>
<evidence type="ECO:0000313" key="4">
    <source>
        <dbReference type="EMBL" id="KAK9062246.1"/>
    </source>
</evidence>
<dbReference type="AlphaFoldDB" id="A0AAP0CSN9"/>
<gene>
    <name evidence="4" type="ORF">SSX86_019432</name>
</gene>
<sequence>MGSQEGDHITTVYGGEEADEYEDSEDENLALRNNNQNDVVDEDDVDLVDDEEEEDDSMSSGVGEVTIAVAGLPGAASTAVAAPTTALTSTTVSVSPLPRSDIVVLEQQHRKIVPIDESRRLFQRLWTDEDEIELLQGFLDYTNQRLVNNPFHHHHHHDTTAFYDQIKDKLQLDFNKNQLVEKLRRLKKKYRNVLGKINSGKDYVFKSAHDQITFDISCKIWNNEANAAVSTPATADVARFDDEESNNPNPNPNLNLTFNLNEQNNGNGVVYPNRSEKKTPQSRKRSRSGGVKIEEKLSQQQQPSPPAVAVASNSSNSIPNLVEETVKSCLLPLFKELLEGSQNGQGRGFRGLGVGGMNLDPFGGLMNFSFGDNTDEKWRKQHILELEVCSKRLELVQDQIKSQLEELKSVKR</sequence>
<organism evidence="4 5">
    <name type="scientific">Deinandra increscens subsp. villosa</name>
    <dbReference type="NCBI Taxonomy" id="3103831"/>
    <lineage>
        <taxon>Eukaryota</taxon>
        <taxon>Viridiplantae</taxon>
        <taxon>Streptophyta</taxon>
        <taxon>Embryophyta</taxon>
        <taxon>Tracheophyta</taxon>
        <taxon>Spermatophyta</taxon>
        <taxon>Magnoliopsida</taxon>
        <taxon>eudicotyledons</taxon>
        <taxon>Gunneridae</taxon>
        <taxon>Pentapetalae</taxon>
        <taxon>asterids</taxon>
        <taxon>campanulids</taxon>
        <taxon>Asterales</taxon>
        <taxon>Asteraceae</taxon>
        <taxon>Asteroideae</taxon>
        <taxon>Heliantheae alliance</taxon>
        <taxon>Madieae</taxon>
        <taxon>Madiinae</taxon>
        <taxon>Deinandra</taxon>
    </lineage>
</organism>
<reference evidence="4 5" key="1">
    <citation type="submission" date="2024-04" db="EMBL/GenBank/DDBJ databases">
        <title>The reference genome of an endangered Asteraceae, Deinandra increscens subsp. villosa, native to the Central Coast of California.</title>
        <authorList>
            <person name="Guilliams M."/>
            <person name="Hasenstab-Lehman K."/>
            <person name="Meyer R."/>
            <person name="Mcevoy S."/>
        </authorList>
    </citation>
    <scope>NUCLEOTIDE SEQUENCE [LARGE SCALE GENOMIC DNA]</scope>
    <source>
        <tissue evidence="4">Leaf</tissue>
    </source>
</reference>
<proteinExistence type="inferred from homology"/>